<dbReference type="NCBIfam" id="TIGR00596">
    <property type="entry name" value="rad1"/>
    <property type="match status" value="1"/>
</dbReference>
<dbReference type="InterPro" id="IPR006166">
    <property type="entry name" value="ERCC4_domain"/>
</dbReference>
<dbReference type="GO" id="GO:0003684">
    <property type="term" value="F:damaged DNA binding"/>
    <property type="evidence" value="ECO:0007669"/>
    <property type="project" value="TreeGrafter"/>
</dbReference>
<dbReference type="PANTHER" id="PTHR10150">
    <property type="entry name" value="DNA REPAIR ENDONUCLEASE XPF"/>
    <property type="match status" value="1"/>
</dbReference>
<keyword evidence="3" id="KW-0540">Nuclease</keyword>
<dbReference type="EMBL" id="CAACVG010008545">
    <property type="protein sequence ID" value="VEN50256.1"/>
    <property type="molecule type" value="Genomic_DNA"/>
</dbReference>
<keyword evidence="8" id="KW-0234">DNA repair</keyword>
<evidence type="ECO:0000256" key="9">
    <source>
        <dbReference type="ARBA" id="ARBA00023242"/>
    </source>
</evidence>
<dbReference type="Proteomes" id="UP000410492">
    <property type="component" value="Unassembled WGS sequence"/>
</dbReference>
<dbReference type="Gene3D" id="3.40.50.10130">
    <property type="match status" value="1"/>
</dbReference>
<evidence type="ECO:0000256" key="11">
    <source>
        <dbReference type="SAM" id="MobiDB-lite"/>
    </source>
</evidence>
<dbReference type="GO" id="GO:0000724">
    <property type="term" value="P:double-strand break repair via homologous recombination"/>
    <property type="evidence" value="ECO:0007669"/>
    <property type="project" value="TreeGrafter"/>
</dbReference>
<comment type="similarity">
    <text evidence="2">Belongs to the XPF family.</text>
</comment>
<feature type="compositionally biased region" description="Polar residues" evidence="11">
    <location>
        <begin position="7"/>
        <end position="17"/>
    </location>
</feature>
<dbReference type="InterPro" id="IPR047520">
    <property type="entry name" value="XPF_nuclease"/>
</dbReference>
<dbReference type="SUPFAM" id="SSF52980">
    <property type="entry name" value="Restriction endonuclease-like"/>
    <property type="match status" value="1"/>
</dbReference>
<dbReference type="CDD" id="cd20078">
    <property type="entry name" value="XPF_nuclease_XPF_euk"/>
    <property type="match status" value="1"/>
</dbReference>
<evidence type="ECO:0000256" key="8">
    <source>
        <dbReference type="ARBA" id="ARBA00023204"/>
    </source>
</evidence>
<feature type="region of interest" description="Disordered" evidence="11">
    <location>
        <begin position="441"/>
        <end position="481"/>
    </location>
</feature>
<evidence type="ECO:0000256" key="1">
    <source>
        <dbReference type="ARBA" id="ARBA00004123"/>
    </source>
</evidence>
<accession>A0A653CR30</accession>
<evidence type="ECO:0000256" key="2">
    <source>
        <dbReference type="ARBA" id="ARBA00010015"/>
    </source>
</evidence>
<dbReference type="Gene3D" id="2.60.40.10">
    <property type="entry name" value="Immunoglobulins"/>
    <property type="match status" value="1"/>
</dbReference>
<sequence>MSEPEAQCSQSEETIPKTNYPPMTEFETQMFLDIVKSDGLIVAAKGLNLDLVILNILKVYCDPANLVLVLNATESEEKYLMKKLNDVCVHSTTCLTSIKSREEAYLWGGINFVTTRIVVVDLLKKRLPIDRITGIVVLRAHTIFESCQEAFALRLYRQNNKTGFIKAFSNNAQSFTIGYGHVERVMRALFVKDLYLWPRFHTIVVQSLKNFEPNVIELNIPIPEKMKKMQTHILDLMNLTVKELKRINKNIEMQEITVENCLTKKFHKLLQAQLDIIWHRLSRKSLQMVSDLKTLRHLLVTMFYSDPVTFYCAVMNCRSLEYAQTANWVLFQPAEHLFTEINSFIYNKDKEFCPDLCPKWEPLVELLKVEIPHQIKESKSKAHTILILCSDYRTCHQLKELLTNGPQYYLFYKALRNNLKISKVAKSFQRGRIPDNLEEVMKSQEQKEKNKKFKTNSGSASSKSGEEAEEKENNEDDEEEFQSSYVLTMNQTVCKDQNDSEEELNCTFEPFTQMEKMDLTQICESVAEPKILIQTFKSTDEYIHLQDALNNLKPTFIIMYHCSMTAVREIEMYEAHRKRDPPLRVYFLLHGETVEEQSYLTTLRREKDAFEHLIQTKATMVIPEDQDGKTDYCLALERDSETPTKNTRAGGKEQTPKKQTIIVDIREFRSELPPLIHKRGIDIEPLTISIGDYILTPDICVERKSISDLIGSLKSGRLYQQCTQMSRYYSKPMLLIEFDQNKQFGWQNNYMLSADSTSFDFQQKLLLLTLHFPKLKLIWSPSPYASAQLFQELKMGKEDPNVEYAANIGDQQDIDIIETKYNSIVYDFVQKLPGITSKNIDNFMRKCKSLDEVIKLSKPFLFDPAEKNKHKFMVQSTFAPEGDINVEDVWKEIQPDQLMDSKLKCVFEMVVNQDETAEEPKASPKVQPQTSVPPEGSDETGGELHSATQRITELREEVSLMRQDNLRLREEILLMKQQLGAAEQHTGGASATAAAAAVNKYMPPVHDQSMAMIYVGLAVLMAVIGLIVGKFAL</sequence>
<dbReference type="Pfam" id="PF02732">
    <property type="entry name" value="ERCC4"/>
    <property type="match status" value="1"/>
</dbReference>
<feature type="compositionally biased region" description="Acidic residues" evidence="11">
    <location>
        <begin position="467"/>
        <end position="481"/>
    </location>
</feature>
<keyword evidence="15" id="KW-1185">Reference proteome</keyword>
<reference evidence="14 15" key="1">
    <citation type="submission" date="2019-01" db="EMBL/GenBank/DDBJ databases">
        <authorList>
            <person name="Sayadi A."/>
        </authorList>
    </citation>
    <scope>NUCLEOTIDE SEQUENCE [LARGE SCALE GENOMIC DNA]</scope>
</reference>
<dbReference type="SMART" id="SM00891">
    <property type="entry name" value="ERCC4"/>
    <property type="match status" value="1"/>
</dbReference>
<proteinExistence type="inferred from homology"/>
<dbReference type="InterPro" id="IPR006167">
    <property type="entry name" value="XPF"/>
</dbReference>
<feature type="transmembrane region" description="Helical" evidence="12">
    <location>
        <begin position="1011"/>
        <end position="1032"/>
    </location>
</feature>
<evidence type="ECO:0000256" key="7">
    <source>
        <dbReference type="ARBA" id="ARBA00023125"/>
    </source>
</evidence>
<dbReference type="GO" id="GO:1901255">
    <property type="term" value="P:nucleotide-excision repair involved in interstrand cross-link repair"/>
    <property type="evidence" value="ECO:0007669"/>
    <property type="project" value="TreeGrafter"/>
</dbReference>
<dbReference type="GO" id="GO:0003697">
    <property type="term" value="F:single-stranded DNA binding"/>
    <property type="evidence" value="ECO:0007669"/>
    <property type="project" value="InterPro"/>
</dbReference>
<evidence type="ECO:0000256" key="4">
    <source>
        <dbReference type="ARBA" id="ARBA00022759"/>
    </source>
</evidence>
<evidence type="ECO:0000256" key="6">
    <source>
        <dbReference type="ARBA" id="ARBA00022801"/>
    </source>
</evidence>
<keyword evidence="12" id="KW-0812">Transmembrane</keyword>
<gene>
    <name evidence="14" type="ORF">CALMAC_LOCUS11087</name>
</gene>
<dbReference type="SUPFAM" id="SSF49354">
    <property type="entry name" value="PapD-like"/>
    <property type="match status" value="1"/>
</dbReference>
<keyword evidence="6" id="KW-0378">Hydrolase</keyword>
<dbReference type="GO" id="GO:0000712">
    <property type="term" value="P:resolution of meiotic recombination intermediates"/>
    <property type="evidence" value="ECO:0007669"/>
    <property type="project" value="TreeGrafter"/>
</dbReference>
<comment type="subcellular location">
    <subcellularLocation>
        <location evidence="1">Nucleus</location>
    </subcellularLocation>
</comment>
<dbReference type="InterPro" id="IPR013783">
    <property type="entry name" value="Ig-like_fold"/>
</dbReference>
<dbReference type="InterPro" id="IPR011335">
    <property type="entry name" value="Restrct_endonuc-II-like"/>
</dbReference>
<keyword evidence="7" id="KW-0238">DNA-binding</keyword>
<organism evidence="14 15">
    <name type="scientific">Callosobruchus maculatus</name>
    <name type="common">Southern cowpea weevil</name>
    <name type="synonym">Pulse bruchid</name>
    <dbReference type="NCBI Taxonomy" id="64391"/>
    <lineage>
        <taxon>Eukaryota</taxon>
        <taxon>Metazoa</taxon>
        <taxon>Ecdysozoa</taxon>
        <taxon>Arthropoda</taxon>
        <taxon>Hexapoda</taxon>
        <taxon>Insecta</taxon>
        <taxon>Pterygota</taxon>
        <taxon>Neoptera</taxon>
        <taxon>Endopterygota</taxon>
        <taxon>Coleoptera</taxon>
        <taxon>Polyphaga</taxon>
        <taxon>Cucujiformia</taxon>
        <taxon>Chrysomeloidea</taxon>
        <taxon>Chrysomelidae</taxon>
        <taxon>Bruchinae</taxon>
        <taxon>Bruchini</taxon>
        <taxon>Callosobruchus</taxon>
    </lineage>
</organism>
<feature type="domain" description="ERCC4" evidence="13">
    <location>
        <begin position="660"/>
        <end position="740"/>
    </location>
</feature>
<evidence type="ECO:0000313" key="15">
    <source>
        <dbReference type="Proteomes" id="UP000410492"/>
    </source>
</evidence>
<dbReference type="PANTHER" id="PTHR10150:SF0">
    <property type="entry name" value="DNA REPAIR ENDONUCLEASE XPF"/>
    <property type="match status" value="1"/>
</dbReference>
<dbReference type="GO" id="GO:0000014">
    <property type="term" value="F:single-stranded DNA endodeoxyribonuclease activity"/>
    <property type="evidence" value="ECO:0007669"/>
    <property type="project" value="TreeGrafter"/>
</dbReference>
<evidence type="ECO:0000256" key="10">
    <source>
        <dbReference type="ARBA" id="ARBA00072370"/>
    </source>
</evidence>
<dbReference type="GO" id="GO:0000110">
    <property type="term" value="C:nucleotide-excision repair factor 1 complex"/>
    <property type="evidence" value="ECO:0007669"/>
    <property type="project" value="TreeGrafter"/>
</dbReference>
<name>A0A653CR30_CALMS</name>
<feature type="region of interest" description="Disordered" evidence="11">
    <location>
        <begin position="915"/>
        <end position="946"/>
    </location>
</feature>
<evidence type="ECO:0000256" key="12">
    <source>
        <dbReference type="SAM" id="Phobius"/>
    </source>
</evidence>
<dbReference type="FunFam" id="3.40.50.10130:FF:000002">
    <property type="entry name" value="DNA repair endonuclease XPF"/>
    <property type="match status" value="1"/>
</dbReference>
<keyword evidence="5" id="KW-0227">DNA damage</keyword>
<dbReference type="OrthoDB" id="361020at2759"/>
<evidence type="ECO:0000256" key="3">
    <source>
        <dbReference type="ARBA" id="ARBA00022722"/>
    </source>
</evidence>
<dbReference type="AlphaFoldDB" id="A0A653CR30"/>
<evidence type="ECO:0000259" key="13">
    <source>
        <dbReference type="SMART" id="SM00891"/>
    </source>
</evidence>
<keyword evidence="4" id="KW-0255">Endonuclease</keyword>
<keyword evidence="12" id="KW-1133">Transmembrane helix</keyword>
<dbReference type="InterPro" id="IPR008962">
    <property type="entry name" value="PapD-like_sf"/>
</dbReference>
<protein>
    <recommendedName>
        <fullName evidence="10">DNA repair endonuclease XPF</fullName>
    </recommendedName>
</protein>
<evidence type="ECO:0000256" key="5">
    <source>
        <dbReference type="ARBA" id="ARBA00022763"/>
    </source>
</evidence>
<feature type="region of interest" description="Disordered" evidence="11">
    <location>
        <begin position="1"/>
        <end position="21"/>
    </location>
</feature>
<keyword evidence="9" id="KW-0539">Nucleus</keyword>
<evidence type="ECO:0000313" key="14">
    <source>
        <dbReference type="EMBL" id="VEN50256.1"/>
    </source>
</evidence>
<keyword evidence="12" id="KW-0472">Membrane</keyword>